<dbReference type="SMART" id="SM00345">
    <property type="entry name" value="HTH_GNTR"/>
    <property type="match status" value="1"/>
</dbReference>
<accession>A0ABN6XKJ5</accession>
<gene>
    <name evidence="5" type="ORF">GCM10025866_13570</name>
</gene>
<evidence type="ECO:0000313" key="5">
    <source>
        <dbReference type="EMBL" id="BDZ45448.1"/>
    </source>
</evidence>
<keyword evidence="1" id="KW-0805">Transcription regulation</keyword>
<dbReference type="PROSITE" id="PS50949">
    <property type="entry name" value="HTH_GNTR"/>
    <property type="match status" value="1"/>
</dbReference>
<organism evidence="5 6">
    <name type="scientific">Naasia aerilata</name>
    <dbReference type="NCBI Taxonomy" id="1162966"/>
    <lineage>
        <taxon>Bacteria</taxon>
        <taxon>Bacillati</taxon>
        <taxon>Actinomycetota</taxon>
        <taxon>Actinomycetes</taxon>
        <taxon>Micrococcales</taxon>
        <taxon>Microbacteriaceae</taxon>
        <taxon>Naasia</taxon>
    </lineage>
</organism>
<dbReference type="Pfam" id="PF07729">
    <property type="entry name" value="FCD"/>
    <property type="match status" value="1"/>
</dbReference>
<keyword evidence="2" id="KW-0238">DNA-binding</keyword>
<proteinExistence type="predicted"/>
<dbReference type="SUPFAM" id="SSF46785">
    <property type="entry name" value="Winged helix' DNA-binding domain"/>
    <property type="match status" value="1"/>
</dbReference>
<dbReference type="Gene3D" id="1.20.120.530">
    <property type="entry name" value="GntR ligand-binding domain-like"/>
    <property type="match status" value="1"/>
</dbReference>
<evidence type="ECO:0000256" key="2">
    <source>
        <dbReference type="ARBA" id="ARBA00023125"/>
    </source>
</evidence>
<dbReference type="PANTHER" id="PTHR43537">
    <property type="entry name" value="TRANSCRIPTIONAL REGULATOR, GNTR FAMILY"/>
    <property type="match status" value="1"/>
</dbReference>
<dbReference type="InterPro" id="IPR036390">
    <property type="entry name" value="WH_DNA-bd_sf"/>
</dbReference>
<keyword evidence="6" id="KW-1185">Reference proteome</keyword>
<dbReference type="EMBL" id="AP027731">
    <property type="protein sequence ID" value="BDZ45448.1"/>
    <property type="molecule type" value="Genomic_DNA"/>
</dbReference>
<feature type="domain" description="HTH gntR-type" evidence="4">
    <location>
        <begin position="1"/>
        <end position="67"/>
    </location>
</feature>
<protein>
    <submittedName>
        <fullName evidence="5">Transcriptional regulator</fullName>
    </submittedName>
</protein>
<dbReference type="SMART" id="SM00895">
    <property type="entry name" value="FCD"/>
    <property type="match status" value="1"/>
</dbReference>
<evidence type="ECO:0000313" key="6">
    <source>
        <dbReference type="Proteomes" id="UP001321498"/>
    </source>
</evidence>
<reference evidence="6" key="1">
    <citation type="journal article" date="2019" name="Int. J. Syst. Evol. Microbiol.">
        <title>The Global Catalogue of Microorganisms (GCM) 10K type strain sequencing project: providing services to taxonomists for standard genome sequencing and annotation.</title>
        <authorList>
            <consortium name="The Broad Institute Genomics Platform"/>
            <consortium name="The Broad Institute Genome Sequencing Center for Infectious Disease"/>
            <person name="Wu L."/>
            <person name="Ma J."/>
        </authorList>
    </citation>
    <scope>NUCLEOTIDE SEQUENCE [LARGE SCALE GENOMIC DNA]</scope>
    <source>
        <strain evidence="6">NBRC 108725</strain>
    </source>
</reference>
<dbReference type="Gene3D" id="1.10.10.10">
    <property type="entry name" value="Winged helix-like DNA-binding domain superfamily/Winged helix DNA-binding domain"/>
    <property type="match status" value="1"/>
</dbReference>
<dbReference type="SUPFAM" id="SSF48008">
    <property type="entry name" value="GntR ligand-binding domain-like"/>
    <property type="match status" value="1"/>
</dbReference>
<dbReference type="PRINTS" id="PR00035">
    <property type="entry name" value="HTHGNTR"/>
</dbReference>
<dbReference type="InterPro" id="IPR011711">
    <property type="entry name" value="GntR_C"/>
</dbReference>
<dbReference type="InterPro" id="IPR036388">
    <property type="entry name" value="WH-like_DNA-bd_sf"/>
</dbReference>
<evidence type="ECO:0000256" key="3">
    <source>
        <dbReference type="ARBA" id="ARBA00023163"/>
    </source>
</evidence>
<evidence type="ECO:0000256" key="1">
    <source>
        <dbReference type="ARBA" id="ARBA00023015"/>
    </source>
</evidence>
<sequence>MLDWVERELAGHRLRVGDRLPGERALAEELGISRAAVREGLRVLEVLGLLRSGVGSGPGAGTVVVAEPALAIGAALRMHLASEHLRTDDVVQTRVLLEGWAARNARADAPQLDDARALLGQMDEAGLAAPLFLDRDAAFHVAIAGATGNPLVSAMMASLRESIRDYTLALTERLPDWERTADRLRAEHRAILAAIEAGRRDEAAELITAHITGYYEEAAAS</sequence>
<dbReference type="InterPro" id="IPR000524">
    <property type="entry name" value="Tscrpt_reg_HTH_GntR"/>
</dbReference>
<dbReference type="Pfam" id="PF00392">
    <property type="entry name" value="GntR"/>
    <property type="match status" value="1"/>
</dbReference>
<keyword evidence="3" id="KW-0804">Transcription</keyword>
<name>A0ABN6XKJ5_9MICO</name>
<dbReference type="PANTHER" id="PTHR43537:SF24">
    <property type="entry name" value="GLUCONATE OPERON TRANSCRIPTIONAL REPRESSOR"/>
    <property type="match status" value="1"/>
</dbReference>
<dbReference type="Proteomes" id="UP001321498">
    <property type="component" value="Chromosome"/>
</dbReference>
<dbReference type="InterPro" id="IPR008920">
    <property type="entry name" value="TF_FadR/GntR_C"/>
</dbReference>
<evidence type="ECO:0000259" key="4">
    <source>
        <dbReference type="PROSITE" id="PS50949"/>
    </source>
</evidence>